<dbReference type="EMBL" id="JAHUTI010090542">
    <property type="protein sequence ID" value="MED6261695.1"/>
    <property type="molecule type" value="Genomic_DNA"/>
</dbReference>
<dbReference type="Proteomes" id="UP001345963">
    <property type="component" value="Unassembled WGS sequence"/>
</dbReference>
<feature type="region of interest" description="Disordered" evidence="1">
    <location>
        <begin position="39"/>
        <end position="66"/>
    </location>
</feature>
<gene>
    <name evidence="2" type="ORF">ATANTOWER_008614</name>
</gene>
<sequence>MFLYSNEGAEFYLWGDAVTAGPSSIRGCGRQKHAAAYQKTACRREPGDSSLGRTGSAEPEEPGESVTDCCSNCFCRLSVGVWEFSCVVFFYLLLTLTTRCPLVLRVTGVPHFHQPGGV</sequence>
<proteinExistence type="predicted"/>
<keyword evidence="3" id="KW-1185">Reference proteome</keyword>
<organism evidence="2 3">
    <name type="scientific">Ataeniobius toweri</name>
    <dbReference type="NCBI Taxonomy" id="208326"/>
    <lineage>
        <taxon>Eukaryota</taxon>
        <taxon>Metazoa</taxon>
        <taxon>Chordata</taxon>
        <taxon>Craniata</taxon>
        <taxon>Vertebrata</taxon>
        <taxon>Euteleostomi</taxon>
        <taxon>Actinopterygii</taxon>
        <taxon>Neopterygii</taxon>
        <taxon>Teleostei</taxon>
        <taxon>Neoteleostei</taxon>
        <taxon>Acanthomorphata</taxon>
        <taxon>Ovalentaria</taxon>
        <taxon>Atherinomorphae</taxon>
        <taxon>Cyprinodontiformes</taxon>
        <taxon>Goodeidae</taxon>
        <taxon>Ataeniobius</taxon>
    </lineage>
</organism>
<accession>A0ABU7CHH4</accession>
<evidence type="ECO:0000313" key="3">
    <source>
        <dbReference type="Proteomes" id="UP001345963"/>
    </source>
</evidence>
<comment type="caution">
    <text evidence="2">The sequence shown here is derived from an EMBL/GenBank/DDBJ whole genome shotgun (WGS) entry which is preliminary data.</text>
</comment>
<evidence type="ECO:0000313" key="2">
    <source>
        <dbReference type="EMBL" id="MED6261695.1"/>
    </source>
</evidence>
<name>A0ABU7CHH4_9TELE</name>
<protein>
    <submittedName>
        <fullName evidence="2">Uncharacterized protein</fullName>
    </submittedName>
</protein>
<evidence type="ECO:0000256" key="1">
    <source>
        <dbReference type="SAM" id="MobiDB-lite"/>
    </source>
</evidence>
<reference evidence="2 3" key="1">
    <citation type="submission" date="2021-07" db="EMBL/GenBank/DDBJ databases">
        <authorList>
            <person name="Palmer J.M."/>
        </authorList>
    </citation>
    <scope>NUCLEOTIDE SEQUENCE [LARGE SCALE GENOMIC DNA]</scope>
    <source>
        <strain evidence="2 3">AT_MEX2019</strain>
        <tissue evidence="2">Muscle</tissue>
    </source>
</reference>